<dbReference type="EMBL" id="LAZR01030522">
    <property type="protein sequence ID" value="KKL56361.1"/>
    <property type="molecule type" value="Genomic_DNA"/>
</dbReference>
<sequence>MTTQVVAQAVTAPGSFTLIVVILGALFMLIGGSYGFTWLVFDRLSKSISRLRTNDLKHLENRLKELEDA</sequence>
<keyword evidence="1" id="KW-0812">Transmembrane</keyword>
<reference evidence="2" key="1">
    <citation type="journal article" date="2015" name="Nature">
        <title>Complex archaea that bridge the gap between prokaryotes and eukaryotes.</title>
        <authorList>
            <person name="Spang A."/>
            <person name="Saw J.H."/>
            <person name="Jorgensen S.L."/>
            <person name="Zaremba-Niedzwiedzka K."/>
            <person name="Martijn J."/>
            <person name="Lind A.E."/>
            <person name="van Eijk R."/>
            <person name="Schleper C."/>
            <person name="Guy L."/>
            <person name="Ettema T.J."/>
        </authorList>
    </citation>
    <scope>NUCLEOTIDE SEQUENCE</scope>
</reference>
<keyword evidence="1" id="KW-0472">Membrane</keyword>
<name>A0A0F9DRI1_9ZZZZ</name>
<accession>A0A0F9DRI1</accession>
<keyword evidence="1" id="KW-1133">Transmembrane helix</keyword>
<evidence type="ECO:0000313" key="2">
    <source>
        <dbReference type="EMBL" id="KKL56361.1"/>
    </source>
</evidence>
<gene>
    <name evidence="2" type="ORF">LCGC14_2246200</name>
</gene>
<comment type="caution">
    <text evidence="2">The sequence shown here is derived from an EMBL/GenBank/DDBJ whole genome shotgun (WGS) entry which is preliminary data.</text>
</comment>
<protein>
    <submittedName>
        <fullName evidence="2">Uncharacterized protein</fullName>
    </submittedName>
</protein>
<dbReference type="AlphaFoldDB" id="A0A0F9DRI1"/>
<evidence type="ECO:0000256" key="1">
    <source>
        <dbReference type="SAM" id="Phobius"/>
    </source>
</evidence>
<feature type="transmembrane region" description="Helical" evidence="1">
    <location>
        <begin position="16"/>
        <end position="41"/>
    </location>
</feature>
<proteinExistence type="predicted"/>
<organism evidence="2">
    <name type="scientific">marine sediment metagenome</name>
    <dbReference type="NCBI Taxonomy" id="412755"/>
    <lineage>
        <taxon>unclassified sequences</taxon>
        <taxon>metagenomes</taxon>
        <taxon>ecological metagenomes</taxon>
    </lineage>
</organism>